<proteinExistence type="predicted"/>
<keyword evidence="4" id="KW-1185">Reference proteome</keyword>
<evidence type="ECO:0000259" key="2">
    <source>
        <dbReference type="SMART" id="SM00505"/>
    </source>
</evidence>
<dbReference type="Gene3D" id="3.30.30.10">
    <property type="entry name" value="Knottin, scorpion toxin-like"/>
    <property type="match status" value="1"/>
</dbReference>
<gene>
    <name evidence="3" type="ORF">BUALT_Bualt18G0088700</name>
</gene>
<evidence type="ECO:0000313" key="4">
    <source>
        <dbReference type="Proteomes" id="UP000826271"/>
    </source>
</evidence>
<dbReference type="SUPFAM" id="SSF57095">
    <property type="entry name" value="Scorpion toxin-like"/>
    <property type="match status" value="1"/>
</dbReference>
<evidence type="ECO:0000256" key="1">
    <source>
        <dbReference type="SAM" id="MobiDB-lite"/>
    </source>
</evidence>
<name>A0AAV6W4N0_9LAMI</name>
<organism evidence="3 4">
    <name type="scientific">Buddleja alternifolia</name>
    <dbReference type="NCBI Taxonomy" id="168488"/>
    <lineage>
        <taxon>Eukaryota</taxon>
        <taxon>Viridiplantae</taxon>
        <taxon>Streptophyta</taxon>
        <taxon>Embryophyta</taxon>
        <taxon>Tracheophyta</taxon>
        <taxon>Spermatophyta</taxon>
        <taxon>Magnoliopsida</taxon>
        <taxon>eudicotyledons</taxon>
        <taxon>Gunneridae</taxon>
        <taxon>Pentapetalae</taxon>
        <taxon>asterids</taxon>
        <taxon>lamiids</taxon>
        <taxon>Lamiales</taxon>
        <taxon>Scrophulariaceae</taxon>
        <taxon>Buddlejeae</taxon>
        <taxon>Buddleja</taxon>
    </lineage>
</organism>
<dbReference type="InterPro" id="IPR003614">
    <property type="entry name" value="Knottins"/>
</dbReference>
<dbReference type="AlphaFoldDB" id="A0AAV6W4N0"/>
<dbReference type="Proteomes" id="UP000826271">
    <property type="component" value="Unassembled WGS sequence"/>
</dbReference>
<dbReference type="InterPro" id="IPR036574">
    <property type="entry name" value="Scorpion_toxin-like_sf"/>
</dbReference>
<comment type="caution">
    <text evidence="3">The sequence shown here is derived from an EMBL/GenBank/DDBJ whole genome shotgun (WGS) entry which is preliminary data.</text>
</comment>
<evidence type="ECO:0000313" key="3">
    <source>
        <dbReference type="EMBL" id="KAG8365286.1"/>
    </source>
</evidence>
<dbReference type="InterPro" id="IPR008176">
    <property type="entry name" value="Defensin_plant"/>
</dbReference>
<dbReference type="EMBL" id="WHWC01000018">
    <property type="protein sequence ID" value="KAG8365286.1"/>
    <property type="molecule type" value="Genomic_DNA"/>
</dbReference>
<accession>A0AAV6W4N0</accession>
<feature type="compositionally biased region" description="Gly residues" evidence="1">
    <location>
        <begin position="155"/>
        <end position="173"/>
    </location>
</feature>
<dbReference type="SMART" id="SM00505">
    <property type="entry name" value="Knot1"/>
    <property type="match status" value="1"/>
</dbReference>
<dbReference type="CDD" id="cd00107">
    <property type="entry name" value="Knot1"/>
    <property type="match status" value="1"/>
</dbReference>
<protein>
    <recommendedName>
        <fullName evidence="2">Knottins-like domain-containing protein</fullName>
    </recommendedName>
</protein>
<dbReference type="PROSITE" id="PS00940">
    <property type="entry name" value="GAMMA_THIONIN"/>
    <property type="match status" value="1"/>
</dbReference>
<feature type="domain" description="Knottins-like" evidence="2">
    <location>
        <begin position="104"/>
        <end position="149"/>
    </location>
</feature>
<dbReference type="PRINTS" id="PR00288">
    <property type="entry name" value="PUROTHIONIN"/>
</dbReference>
<reference evidence="3" key="1">
    <citation type="submission" date="2019-10" db="EMBL/GenBank/DDBJ databases">
        <authorList>
            <person name="Zhang R."/>
            <person name="Pan Y."/>
            <person name="Wang J."/>
            <person name="Ma R."/>
            <person name="Yu S."/>
        </authorList>
    </citation>
    <scope>NUCLEOTIDE SEQUENCE</scope>
    <source>
        <strain evidence="3">LA-IB0</strain>
        <tissue evidence="3">Leaf</tissue>
    </source>
</reference>
<dbReference type="GO" id="GO:0006952">
    <property type="term" value="P:defense response"/>
    <property type="evidence" value="ECO:0007669"/>
    <property type="project" value="InterPro"/>
</dbReference>
<feature type="region of interest" description="Disordered" evidence="1">
    <location>
        <begin position="152"/>
        <end position="202"/>
    </location>
</feature>
<dbReference type="Pfam" id="PF00304">
    <property type="entry name" value="Gamma-thionin"/>
    <property type="match status" value="1"/>
</dbReference>
<sequence length="202" mass="21420">MGREAELLLAFIAGKFRGKVLGLLRYARVPSQSIVIHMRSLLVRVWGKTGLGGAREPLACILGRRTVGSSHVVSEPTLLRASHCRRRESPVWCSIEVIGGEAAICETRSQLFRGLCFRNDNCSSVCEKEGYLTGRCKGFLLRCICAKDCGAGDPKSGGGSPPEGGGDGGGSPPEGGDDGPPGGPMKHNMRSMYKIGKSETKG</sequence>